<evidence type="ECO:0000313" key="3">
    <source>
        <dbReference type="Proteomes" id="UP000014760"/>
    </source>
</evidence>
<dbReference type="SUPFAM" id="SSF53649">
    <property type="entry name" value="Alkaline phosphatase-like"/>
    <property type="match status" value="1"/>
</dbReference>
<dbReference type="Gene3D" id="3.30.1360.180">
    <property type="match status" value="1"/>
</dbReference>
<dbReference type="Proteomes" id="UP000014760">
    <property type="component" value="Unassembled WGS sequence"/>
</dbReference>
<dbReference type="OrthoDB" id="415411at2759"/>
<dbReference type="Pfam" id="PF01663">
    <property type="entry name" value="Phosphodiest"/>
    <property type="match status" value="1"/>
</dbReference>
<name>R7TUZ8_CAPTE</name>
<protein>
    <recommendedName>
        <fullName evidence="4">Ectonucleotide pyrophosphatase/phosphodiesterase family member 5</fullName>
    </recommendedName>
</protein>
<evidence type="ECO:0000313" key="2">
    <source>
        <dbReference type="EnsemblMetazoa" id="CapteP53527"/>
    </source>
</evidence>
<gene>
    <name evidence="1" type="ORF">CAPTEDRAFT_53527</name>
</gene>
<evidence type="ECO:0008006" key="4">
    <source>
        <dbReference type="Google" id="ProtNLM"/>
    </source>
</evidence>
<dbReference type="STRING" id="283909.R7TUZ8"/>
<accession>R7TUZ8</accession>
<dbReference type="PANTHER" id="PTHR10151">
    <property type="entry name" value="ECTONUCLEOTIDE PYROPHOSPHATASE/PHOSPHODIESTERASE"/>
    <property type="match status" value="1"/>
</dbReference>
<dbReference type="HOGENOM" id="CLU_017594_1_2_1"/>
<keyword evidence="3" id="KW-1185">Reference proteome</keyword>
<dbReference type="Gene3D" id="3.40.720.10">
    <property type="entry name" value="Alkaline Phosphatase, subunit A"/>
    <property type="match status" value="1"/>
</dbReference>
<dbReference type="EMBL" id="AMQN01010912">
    <property type="status" value="NOT_ANNOTATED_CDS"/>
    <property type="molecule type" value="Genomic_DNA"/>
</dbReference>
<dbReference type="PANTHER" id="PTHR10151:SF120">
    <property type="entry name" value="BIS(5'-ADENOSYL)-TRIPHOSPHATASE"/>
    <property type="match status" value="1"/>
</dbReference>
<feature type="non-terminal residue" evidence="1">
    <location>
        <position position="1"/>
    </location>
</feature>
<organism evidence="1">
    <name type="scientific">Capitella teleta</name>
    <name type="common">Polychaete worm</name>
    <dbReference type="NCBI Taxonomy" id="283909"/>
    <lineage>
        <taxon>Eukaryota</taxon>
        <taxon>Metazoa</taxon>
        <taxon>Spiralia</taxon>
        <taxon>Lophotrochozoa</taxon>
        <taxon>Annelida</taxon>
        <taxon>Polychaeta</taxon>
        <taxon>Sedentaria</taxon>
        <taxon>Scolecida</taxon>
        <taxon>Capitellidae</taxon>
        <taxon>Capitella</taxon>
    </lineage>
</organism>
<dbReference type="EMBL" id="KB308566">
    <property type="protein sequence ID" value="ELT97397.1"/>
    <property type="molecule type" value="Genomic_DNA"/>
</dbReference>
<evidence type="ECO:0000313" key="1">
    <source>
        <dbReference type="EMBL" id="ELT97397.1"/>
    </source>
</evidence>
<dbReference type="InterPro" id="IPR017850">
    <property type="entry name" value="Alkaline_phosphatase_core_sf"/>
</dbReference>
<proteinExistence type="predicted"/>
<dbReference type="OMA" id="GEMEYVN"/>
<dbReference type="InterPro" id="IPR002591">
    <property type="entry name" value="Phosphodiest/P_Trfase"/>
</dbReference>
<dbReference type="GO" id="GO:0016787">
    <property type="term" value="F:hydrolase activity"/>
    <property type="evidence" value="ECO:0007669"/>
    <property type="project" value="UniProtKB-ARBA"/>
</dbReference>
<reference evidence="1 3" key="2">
    <citation type="journal article" date="2013" name="Nature">
        <title>Insights into bilaterian evolution from three spiralian genomes.</title>
        <authorList>
            <person name="Simakov O."/>
            <person name="Marletaz F."/>
            <person name="Cho S.J."/>
            <person name="Edsinger-Gonzales E."/>
            <person name="Havlak P."/>
            <person name="Hellsten U."/>
            <person name="Kuo D.H."/>
            <person name="Larsson T."/>
            <person name="Lv J."/>
            <person name="Arendt D."/>
            <person name="Savage R."/>
            <person name="Osoegawa K."/>
            <person name="de Jong P."/>
            <person name="Grimwood J."/>
            <person name="Chapman J.A."/>
            <person name="Shapiro H."/>
            <person name="Aerts A."/>
            <person name="Otillar R.P."/>
            <person name="Terry A.Y."/>
            <person name="Boore J.L."/>
            <person name="Grigoriev I.V."/>
            <person name="Lindberg D.R."/>
            <person name="Seaver E.C."/>
            <person name="Weisblat D.A."/>
            <person name="Putnam N.H."/>
            <person name="Rokhsar D.S."/>
        </authorList>
    </citation>
    <scope>NUCLEOTIDE SEQUENCE</scope>
    <source>
        <strain evidence="1 3">I ESC-2004</strain>
    </source>
</reference>
<reference evidence="2" key="3">
    <citation type="submission" date="2015-06" db="UniProtKB">
        <authorList>
            <consortium name="EnsemblMetazoa"/>
        </authorList>
    </citation>
    <scope>IDENTIFICATION</scope>
</reference>
<sequence>PSKLILISFDGFRWDYLDMAHKYGFETPNFDALLANGSTVAPGGVMNSFPTKTLPNHYTIATGMYPGNHGVVHNQYLDPDDGVFFLEDDNQTLANVSFWWNNGTFDKGPYLPEFVPMPIWIANQLNQKNQESRNARRSGVMMWPGGGAPLYGEVSHVWRYFNNSVRNESRFDELVAWFVDEAAPINLGLLYINEPDLHGHKWGPTSPKLMKLVSELDALVGYLLRLLIKNNLYDDMNLIITSDHGMANITSRVILEEHLDLSTYESYGSSPVLLIWPHEGFEDAIYTKMSKVPNMSVYRKADIPAEYHYTFNRRISPLLFVADPGVSFCRTQANLGNHGYNNSWNDMHPFFVAHGPAFRRNHVSPQFNNVDIYPMMCKVLGIEPGPNDG</sequence>
<dbReference type="CDD" id="cd16018">
    <property type="entry name" value="Enpp"/>
    <property type="match status" value="1"/>
</dbReference>
<dbReference type="EnsemblMetazoa" id="CapteT53527">
    <property type="protein sequence ID" value="CapteP53527"/>
    <property type="gene ID" value="CapteG53527"/>
</dbReference>
<feature type="non-terminal residue" evidence="1">
    <location>
        <position position="389"/>
    </location>
</feature>
<reference evidence="3" key="1">
    <citation type="submission" date="2012-12" db="EMBL/GenBank/DDBJ databases">
        <authorList>
            <person name="Hellsten U."/>
            <person name="Grimwood J."/>
            <person name="Chapman J.A."/>
            <person name="Shapiro H."/>
            <person name="Aerts A."/>
            <person name="Otillar R.P."/>
            <person name="Terry A.Y."/>
            <person name="Boore J.L."/>
            <person name="Simakov O."/>
            <person name="Marletaz F."/>
            <person name="Cho S.-J."/>
            <person name="Edsinger-Gonzales E."/>
            <person name="Havlak P."/>
            <person name="Kuo D.-H."/>
            <person name="Larsson T."/>
            <person name="Lv J."/>
            <person name="Arendt D."/>
            <person name="Savage R."/>
            <person name="Osoegawa K."/>
            <person name="de Jong P."/>
            <person name="Lindberg D.R."/>
            <person name="Seaver E.C."/>
            <person name="Weisblat D.A."/>
            <person name="Putnam N.H."/>
            <person name="Grigoriev I.V."/>
            <person name="Rokhsar D.S."/>
        </authorList>
    </citation>
    <scope>NUCLEOTIDE SEQUENCE</scope>
    <source>
        <strain evidence="3">I ESC-2004</strain>
    </source>
</reference>
<dbReference type="AlphaFoldDB" id="R7TUZ8"/>